<dbReference type="KEGG" id="lcf:108874157"/>
<keyword evidence="5" id="KW-0391">Immunity</keyword>
<keyword evidence="1" id="KW-0399">Innate immunity</keyword>
<proteinExistence type="predicted"/>
<dbReference type="CDD" id="cd13733">
    <property type="entry name" value="SPRY_PRY_C-I_1"/>
    <property type="match status" value="1"/>
</dbReference>
<dbReference type="Pfam" id="PF25600">
    <property type="entry name" value="TRIM_CC"/>
    <property type="match status" value="1"/>
</dbReference>
<dbReference type="InterPro" id="IPR001841">
    <property type="entry name" value="Znf_RING"/>
</dbReference>
<dbReference type="GO" id="GO:0008270">
    <property type="term" value="F:zinc ion binding"/>
    <property type="evidence" value="ECO:0007669"/>
    <property type="project" value="UniProtKB-KW"/>
</dbReference>
<feature type="domain" description="B box-type" evidence="9">
    <location>
        <begin position="145"/>
        <end position="185"/>
    </location>
</feature>
<evidence type="ECO:0000259" key="10">
    <source>
        <dbReference type="PROSITE" id="PS50188"/>
    </source>
</evidence>
<dbReference type="PROSITE" id="PS50119">
    <property type="entry name" value="ZF_BBOX"/>
    <property type="match status" value="1"/>
</dbReference>
<evidence type="ECO:0000256" key="7">
    <source>
        <dbReference type="SAM" id="Coils"/>
    </source>
</evidence>
<keyword evidence="7" id="KW-0175">Coiled coil</keyword>
<dbReference type="PANTHER" id="PTHR25465:SF32">
    <property type="entry name" value="BLOODTHIRSTY-RELATED GENE FAMILY, MEMBER 16 ISOFORM X1-RELATED"/>
    <property type="match status" value="1"/>
</dbReference>
<reference evidence="12" key="1">
    <citation type="submission" date="2015-09" db="EMBL/GenBank/DDBJ databases">
        <authorList>
            <person name="Sai Rama Sridatta P."/>
        </authorList>
    </citation>
    <scope>NUCLEOTIDE SEQUENCE [LARGE SCALE GENOMIC DNA]</scope>
</reference>
<dbReference type="Pfam" id="PF00643">
    <property type="entry name" value="zf-B_box"/>
    <property type="match status" value="1"/>
</dbReference>
<dbReference type="Ensembl" id="ENSLCAT00010004109.1">
    <property type="protein sequence ID" value="ENSLCAP00010004005.1"/>
    <property type="gene ID" value="ENSLCAG00010002036.1"/>
</dbReference>
<dbReference type="Proteomes" id="UP000694890">
    <property type="component" value="Linkage group LG14"/>
</dbReference>
<dbReference type="Proteomes" id="UP000314980">
    <property type="component" value="Unassembled WGS sequence"/>
</dbReference>
<evidence type="ECO:0000256" key="4">
    <source>
        <dbReference type="ARBA" id="ARBA00022833"/>
    </source>
</evidence>
<dbReference type="InterPro" id="IPR006574">
    <property type="entry name" value="PRY"/>
</dbReference>
<dbReference type="InterPro" id="IPR001870">
    <property type="entry name" value="B30.2/SPRY"/>
</dbReference>
<dbReference type="InterPro" id="IPR013320">
    <property type="entry name" value="ConA-like_dom_sf"/>
</dbReference>
<dbReference type="InterPro" id="IPR027370">
    <property type="entry name" value="Znf-RING_euk"/>
</dbReference>
<dbReference type="InterPro" id="IPR000315">
    <property type="entry name" value="Znf_B-box"/>
</dbReference>
<dbReference type="Gene3D" id="2.60.120.920">
    <property type="match status" value="1"/>
</dbReference>
<dbReference type="SMART" id="SM00449">
    <property type="entry name" value="SPRY"/>
    <property type="match status" value="1"/>
</dbReference>
<dbReference type="InterPro" id="IPR051051">
    <property type="entry name" value="E3_ubiq-ligase_TRIM/RNF"/>
</dbReference>
<dbReference type="OrthoDB" id="6105938at2759"/>
<dbReference type="GeneTree" id="ENSGT01040000240385"/>
<gene>
    <name evidence="11 13" type="primary">LOC108874157</name>
</gene>
<dbReference type="InterPro" id="IPR013083">
    <property type="entry name" value="Znf_RING/FYVE/PHD"/>
</dbReference>
<dbReference type="SMART" id="SM00184">
    <property type="entry name" value="RING"/>
    <property type="match status" value="1"/>
</dbReference>
<dbReference type="SUPFAM" id="SSF57850">
    <property type="entry name" value="RING/U-box"/>
    <property type="match status" value="1"/>
</dbReference>
<dbReference type="PANTHER" id="PTHR25465">
    <property type="entry name" value="B-BOX DOMAIN CONTAINING"/>
    <property type="match status" value="1"/>
</dbReference>
<keyword evidence="4" id="KW-0862">Zinc</keyword>
<dbReference type="CDD" id="cd19769">
    <property type="entry name" value="Bbox2_TRIM16-like"/>
    <property type="match status" value="1"/>
</dbReference>
<reference evidence="11" key="3">
    <citation type="submission" date="2025-05" db="UniProtKB">
        <authorList>
            <consortium name="Ensembl"/>
        </authorList>
    </citation>
    <scope>IDENTIFICATION</scope>
</reference>
<dbReference type="InterPro" id="IPR003877">
    <property type="entry name" value="SPRY_dom"/>
</dbReference>
<evidence type="ECO:0000256" key="2">
    <source>
        <dbReference type="ARBA" id="ARBA00022723"/>
    </source>
</evidence>
<evidence type="ECO:0000313" key="11">
    <source>
        <dbReference type="Ensembl" id="ENSLCAP00010004005.1"/>
    </source>
</evidence>
<evidence type="ECO:0000313" key="13">
    <source>
        <dbReference type="RefSeq" id="XP_018518080.1"/>
    </source>
</evidence>
<dbReference type="PROSITE" id="PS50089">
    <property type="entry name" value="ZF_RING_2"/>
    <property type="match status" value="1"/>
</dbReference>
<evidence type="ECO:0000259" key="8">
    <source>
        <dbReference type="PROSITE" id="PS50089"/>
    </source>
</evidence>
<feature type="domain" description="B30.2/SPRY" evidence="10">
    <location>
        <begin position="344"/>
        <end position="536"/>
    </location>
</feature>
<name>A0A4W6BSU7_LATCA</name>
<dbReference type="GO" id="GO:0005737">
    <property type="term" value="C:cytoplasm"/>
    <property type="evidence" value="ECO:0007669"/>
    <property type="project" value="UniProtKB-ARBA"/>
</dbReference>
<dbReference type="Gene3D" id="3.30.160.60">
    <property type="entry name" value="Classic Zinc Finger"/>
    <property type="match status" value="1"/>
</dbReference>
<dbReference type="Gene3D" id="4.10.830.40">
    <property type="match status" value="1"/>
</dbReference>
<dbReference type="RefSeq" id="XP_018518080.1">
    <property type="nucleotide sequence ID" value="XM_018662564.2"/>
</dbReference>
<dbReference type="Pfam" id="PF13765">
    <property type="entry name" value="PRY"/>
    <property type="match status" value="1"/>
</dbReference>
<evidence type="ECO:0000256" key="1">
    <source>
        <dbReference type="ARBA" id="ARBA00022588"/>
    </source>
</evidence>
<dbReference type="FunFam" id="2.60.120.920:FF:000004">
    <property type="entry name" value="Butyrophilin subfamily 1 member A1"/>
    <property type="match status" value="1"/>
</dbReference>
<dbReference type="InterPro" id="IPR058030">
    <property type="entry name" value="TRIM8/14/16/25/29/45/65_CC"/>
</dbReference>
<keyword evidence="2" id="KW-0479">Metal-binding</keyword>
<dbReference type="InterPro" id="IPR003879">
    <property type="entry name" value="Butyrophylin_SPRY"/>
</dbReference>
<dbReference type="GeneID" id="108874157"/>
<dbReference type="InterPro" id="IPR043136">
    <property type="entry name" value="B30.2/SPRY_sf"/>
</dbReference>
<evidence type="ECO:0000256" key="6">
    <source>
        <dbReference type="PROSITE-ProRule" id="PRU00024"/>
    </source>
</evidence>
<dbReference type="SMART" id="SM00336">
    <property type="entry name" value="BBOX"/>
    <property type="match status" value="1"/>
</dbReference>
<sequence length="536" mass="62102">MSSLSILASLPEDHFQCSICLNVFSDPVTTPCGHNFCKTCLSKHWDNSELCHCPSCNKRFYSRPEISTNTVIEEISVQIKRRKVETPEIIDGPWQVKCDVCTEGKFKAQKSCLVCLTSYCAAHLEPHQRVPSLMRHKLIDPVENLEERICDKHERILELFCRDEQVCICLLCSETDHKDHETVPVEEEGAQQKENIESKKAKIKMMIEERMEKIHEFTVSSEMTREKAQREIDDSDRLFNTLMNEVQEMQTKLRLNIETKLRKSQEKDETRIRELQEEIAELQRTHSELDDLSQNDDHLQLLQTLQALSTISDTKDWSKIRVYSDLCMQSVRRAMSYLVHTFQTELKTLTNTELTRMKQYKESVTFDQATAGSYLVVTESGKRLKYSKYASPSSSDDLNLDRFDCPMVLGTKGFTSGRHYWEVQVGFRNDWDVGVAKETVSRAGTKTVKRENGFFAIEKSGFGYQVHSTPYTVLNLCPRPRNVGVYVDYEEGRVSFYEVNQKLHIYSFIGESFTEKLYPYFYLYSGAKKSEPLVLQ</sequence>
<dbReference type="PROSITE" id="PS00518">
    <property type="entry name" value="ZF_RING_1"/>
    <property type="match status" value="1"/>
</dbReference>
<reference evidence="13" key="2">
    <citation type="submission" date="2025-04" db="UniProtKB">
        <authorList>
            <consortium name="RefSeq"/>
        </authorList>
    </citation>
    <scope>IDENTIFICATION</scope>
    <source>
        <tissue evidence="13">Brain</tissue>
    </source>
</reference>
<accession>A0A4W6BSU7</accession>
<feature type="domain" description="RING-type" evidence="8">
    <location>
        <begin position="17"/>
        <end position="57"/>
    </location>
</feature>
<dbReference type="Pfam" id="PF13445">
    <property type="entry name" value="zf-RING_UBOX"/>
    <property type="match status" value="1"/>
</dbReference>
<dbReference type="SMART" id="SM00589">
    <property type="entry name" value="PRY"/>
    <property type="match status" value="1"/>
</dbReference>
<feature type="coiled-coil region" evidence="7">
    <location>
        <begin position="225"/>
        <end position="295"/>
    </location>
</feature>
<dbReference type="InParanoid" id="A0A4W6BSU7"/>
<dbReference type="AlphaFoldDB" id="A0A4W6BSU7"/>
<dbReference type="Pfam" id="PF00622">
    <property type="entry name" value="SPRY"/>
    <property type="match status" value="1"/>
</dbReference>
<dbReference type="PRINTS" id="PR01407">
    <property type="entry name" value="BUTYPHLNCDUF"/>
</dbReference>
<keyword evidence="3 6" id="KW-0863">Zinc-finger</keyword>
<dbReference type="SUPFAM" id="SSF49899">
    <property type="entry name" value="Concanavalin A-like lectins/glucanases"/>
    <property type="match status" value="1"/>
</dbReference>
<evidence type="ECO:0000313" key="12">
    <source>
        <dbReference type="Proteomes" id="UP000314980"/>
    </source>
</evidence>
<dbReference type="Gene3D" id="3.30.40.10">
    <property type="entry name" value="Zinc/RING finger domain, C3HC4 (zinc finger)"/>
    <property type="match status" value="1"/>
</dbReference>
<keyword evidence="12" id="KW-1185">Reference proteome</keyword>
<dbReference type="InterPro" id="IPR017907">
    <property type="entry name" value="Znf_RING_CS"/>
</dbReference>
<dbReference type="PROSITE" id="PS50188">
    <property type="entry name" value="B302_SPRY"/>
    <property type="match status" value="1"/>
</dbReference>
<evidence type="ECO:0000256" key="3">
    <source>
        <dbReference type="ARBA" id="ARBA00022771"/>
    </source>
</evidence>
<evidence type="ECO:0000256" key="5">
    <source>
        <dbReference type="ARBA" id="ARBA00022859"/>
    </source>
</evidence>
<evidence type="ECO:0000259" key="9">
    <source>
        <dbReference type="PROSITE" id="PS50119"/>
    </source>
</evidence>
<protein>
    <submittedName>
        <fullName evidence="13">E3 ubiquitin-protein ligase TRIM39</fullName>
    </submittedName>
</protein>
<organism evidence="11 12">
    <name type="scientific">Lates calcarifer</name>
    <name type="common">Barramundi</name>
    <name type="synonym">Holocentrus calcarifer</name>
    <dbReference type="NCBI Taxonomy" id="8187"/>
    <lineage>
        <taxon>Eukaryota</taxon>
        <taxon>Metazoa</taxon>
        <taxon>Chordata</taxon>
        <taxon>Craniata</taxon>
        <taxon>Vertebrata</taxon>
        <taxon>Euteleostomi</taxon>
        <taxon>Actinopterygii</taxon>
        <taxon>Neopterygii</taxon>
        <taxon>Teleostei</taxon>
        <taxon>Neoteleostei</taxon>
        <taxon>Acanthomorphata</taxon>
        <taxon>Carangaria</taxon>
        <taxon>Carangaria incertae sedis</taxon>
        <taxon>Centropomidae</taxon>
        <taxon>Lates</taxon>
    </lineage>
</organism>
<dbReference type="SUPFAM" id="SSF57845">
    <property type="entry name" value="B-box zinc-binding domain"/>
    <property type="match status" value="1"/>
</dbReference>
<dbReference type="GO" id="GO:0045087">
    <property type="term" value="P:innate immune response"/>
    <property type="evidence" value="ECO:0007669"/>
    <property type="project" value="UniProtKB-KW"/>
</dbReference>